<dbReference type="GeneID" id="87106773"/>
<dbReference type="SUPFAM" id="SSF53187">
    <property type="entry name" value="Zn-dependent exopeptidases"/>
    <property type="match status" value="1"/>
</dbReference>
<dbReference type="InterPro" id="IPR002933">
    <property type="entry name" value="Peptidase_M20"/>
</dbReference>
<name>I2F3Z4_9BACT</name>
<dbReference type="AlphaFoldDB" id="I2F3Z4"/>
<dbReference type="SUPFAM" id="SSF55031">
    <property type="entry name" value="Bacterial exopeptidase dimerisation domain"/>
    <property type="match status" value="1"/>
</dbReference>
<dbReference type="InterPro" id="IPR017706">
    <property type="entry name" value="Peptidase_M20/DapE_YgeY"/>
</dbReference>
<dbReference type="InterPro" id="IPR011650">
    <property type="entry name" value="Peptidase_M20_dimer"/>
</dbReference>
<dbReference type="Gene3D" id="3.40.630.10">
    <property type="entry name" value="Zn peptidases"/>
    <property type="match status" value="2"/>
</dbReference>
<organism evidence="6 7">
    <name type="scientific">Mesotoga prima MesG1.Ag.4.2</name>
    <dbReference type="NCBI Taxonomy" id="660470"/>
    <lineage>
        <taxon>Bacteria</taxon>
        <taxon>Thermotogati</taxon>
        <taxon>Thermotogota</taxon>
        <taxon>Thermotogae</taxon>
        <taxon>Kosmotogales</taxon>
        <taxon>Kosmotogaceae</taxon>
        <taxon>Mesotoga</taxon>
    </lineage>
</organism>
<proteinExistence type="predicted"/>
<dbReference type="NCBIfam" id="TIGR03526">
    <property type="entry name" value="selenium_YgeY"/>
    <property type="match status" value="1"/>
</dbReference>
<dbReference type="InterPro" id="IPR001261">
    <property type="entry name" value="ArgE/DapE_CS"/>
</dbReference>
<comment type="cofactor">
    <cofactor evidence="1">
        <name>Zn(2+)</name>
        <dbReference type="ChEBI" id="CHEBI:29105"/>
    </cofactor>
</comment>
<dbReference type="eggNOG" id="COG0624">
    <property type="taxonomic scope" value="Bacteria"/>
</dbReference>
<evidence type="ECO:0000256" key="2">
    <source>
        <dbReference type="ARBA" id="ARBA00022723"/>
    </source>
</evidence>
<dbReference type="InterPro" id="IPR050072">
    <property type="entry name" value="Peptidase_M20A"/>
</dbReference>
<dbReference type="Gene3D" id="3.30.70.360">
    <property type="match status" value="1"/>
</dbReference>
<dbReference type="RefSeq" id="WP_014730668.1">
    <property type="nucleotide sequence ID" value="NC_017934.1"/>
</dbReference>
<evidence type="ECO:0000256" key="1">
    <source>
        <dbReference type="ARBA" id="ARBA00001947"/>
    </source>
</evidence>
<keyword evidence="2" id="KW-0479">Metal-binding</keyword>
<dbReference type="EMBL" id="CP003532">
    <property type="protein sequence ID" value="AFK06647.1"/>
    <property type="molecule type" value="Genomic_DNA"/>
</dbReference>
<dbReference type="PROSITE" id="PS00758">
    <property type="entry name" value="ARGE_DAPE_CPG2_1"/>
    <property type="match status" value="1"/>
</dbReference>
<dbReference type="KEGG" id="mpg:Theba_0941"/>
<dbReference type="STRING" id="660470.Theba_0941"/>
<evidence type="ECO:0000256" key="3">
    <source>
        <dbReference type="ARBA" id="ARBA00022801"/>
    </source>
</evidence>
<dbReference type="PANTHER" id="PTHR43808:SF31">
    <property type="entry name" value="N-ACETYL-L-CITRULLINE DEACETYLASE"/>
    <property type="match status" value="1"/>
</dbReference>
<reference evidence="6 7" key="1">
    <citation type="journal article" date="2012" name="Genome Biol. Evol.">
        <title>Genome Sequence of the Mesophilic Thermotogales Bacterium Mesotoga prima MesG1.Ag.4.2 Reveals the Largest Thermotogales Genome To Date.</title>
        <authorList>
            <person name="Zhaxybayeva O."/>
            <person name="Swithers K.S."/>
            <person name="Foght J."/>
            <person name="Green A.G."/>
            <person name="Bruce D."/>
            <person name="Detter C."/>
            <person name="Han S."/>
            <person name="Teshima H."/>
            <person name="Han J."/>
            <person name="Woyke T."/>
            <person name="Pitluck S."/>
            <person name="Nolan M."/>
            <person name="Ivanova N."/>
            <person name="Pati A."/>
            <person name="Land M.L."/>
            <person name="Dlutek M."/>
            <person name="Doolittle W.F."/>
            <person name="Noll K.M."/>
            <person name="Nesbo C.L."/>
        </authorList>
    </citation>
    <scope>NUCLEOTIDE SEQUENCE [LARGE SCALE GENOMIC DNA]</scope>
    <source>
        <strain evidence="7">mesG1.Ag.4.2</strain>
    </source>
</reference>
<dbReference type="HOGENOM" id="CLU_021802_2_1_0"/>
<evidence type="ECO:0000313" key="7">
    <source>
        <dbReference type="Proteomes" id="UP000002881"/>
    </source>
</evidence>
<dbReference type="GO" id="GO:0008777">
    <property type="term" value="F:acetylornithine deacetylase activity"/>
    <property type="evidence" value="ECO:0007669"/>
    <property type="project" value="TreeGrafter"/>
</dbReference>
<accession>I2F3Z4</accession>
<dbReference type="GO" id="GO:0006526">
    <property type="term" value="P:L-arginine biosynthetic process"/>
    <property type="evidence" value="ECO:0007669"/>
    <property type="project" value="TreeGrafter"/>
</dbReference>
<gene>
    <name evidence="6" type="ORF">Theba_0941</name>
</gene>
<keyword evidence="7" id="KW-1185">Reference proteome</keyword>
<protein>
    <submittedName>
        <fullName evidence="6">Putative selenium metabolism hydrolase</fullName>
    </submittedName>
</protein>
<sequence length="396" mass="44208">MSRDLLTKAESYREELTEFLRDLVSIKSFSAGEREVVQRIQKEMEKVGFDEVRIDGLGNILGRIGSGKNVIAMDAHIDTVEVGNEKLWKVDPFGGVVSDGVIYGRGASDQKAGMAAMVYGARIMKEEGLLGDFTLYVTGTVMEEDCDGLCWRYIIKEDGIIPDYVVITEPTNLNIYRGHRGRMELQIRTSGLSCHASAPERGINAIYRMSRIIQQIEVLNERLKDDPFLGKGTIAVTQIFFKSPSQNAVADECTIQIDRRLTAGETKETVIEELKDAIRISGEEAEILELFYERPSYTGLVYPVEKYFPTWVMDESSEIVQKTVNTYKEVFGEEPFVDKWTFSTNGIATAGVFAIPTVGFGPANEIFAHSPDDQCPVDHLVKAAAMYALLPLRLSQ</sequence>
<dbReference type="PANTHER" id="PTHR43808">
    <property type="entry name" value="ACETYLORNITHINE DEACETYLASE"/>
    <property type="match status" value="1"/>
</dbReference>
<evidence type="ECO:0000313" key="6">
    <source>
        <dbReference type="EMBL" id="AFK06647.1"/>
    </source>
</evidence>
<dbReference type="Proteomes" id="UP000002881">
    <property type="component" value="Chromosome"/>
</dbReference>
<dbReference type="InterPro" id="IPR036264">
    <property type="entry name" value="Bact_exopeptidase_dim_dom"/>
</dbReference>
<dbReference type="Pfam" id="PF07687">
    <property type="entry name" value="M20_dimer"/>
    <property type="match status" value="1"/>
</dbReference>
<evidence type="ECO:0000256" key="4">
    <source>
        <dbReference type="ARBA" id="ARBA00022833"/>
    </source>
</evidence>
<keyword evidence="3 6" id="KW-0378">Hydrolase</keyword>
<evidence type="ECO:0000259" key="5">
    <source>
        <dbReference type="Pfam" id="PF07687"/>
    </source>
</evidence>
<feature type="domain" description="Peptidase M20 dimerisation" evidence="5">
    <location>
        <begin position="178"/>
        <end position="279"/>
    </location>
</feature>
<dbReference type="GO" id="GO:0046872">
    <property type="term" value="F:metal ion binding"/>
    <property type="evidence" value="ECO:0007669"/>
    <property type="project" value="UniProtKB-KW"/>
</dbReference>
<dbReference type="NCBIfam" id="NF009555">
    <property type="entry name" value="PRK13004.1"/>
    <property type="match status" value="1"/>
</dbReference>
<keyword evidence="4" id="KW-0862">Zinc</keyword>
<dbReference type="Pfam" id="PF01546">
    <property type="entry name" value="Peptidase_M20"/>
    <property type="match status" value="1"/>
</dbReference>